<protein>
    <submittedName>
        <fullName evidence="1">Uncharacterized protein</fullName>
    </submittedName>
</protein>
<evidence type="ECO:0000313" key="1">
    <source>
        <dbReference type="EMBL" id="GGZ95043.1"/>
    </source>
</evidence>
<sequence length="118" mass="13424">MKLTEINKVTDKTEFNSYADFETHPTAELKCINCENKISVNFSNLKKHQLSDFTNLTELDAKKMTEFIKEKLSEIPNSFLDYYCPSCGIPTRVLYESWAGGKHGEFGFGLKNIISGTE</sequence>
<proteinExistence type="predicted"/>
<name>A0A918RF32_9FLAO</name>
<keyword evidence="2" id="KW-1185">Reference proteome</keyword>
<reference evidence="1" key="1">
    <citation type="journal article" date="2014" name="Int. J. Syst. Evol. Microbiol.">
        <title>Complete genome sequence of Corynebacterium casei LMG S-19264T (=DSM 44701T), isolated from a smear-ripened cheese.</title>
        <authorList>
            <consortium name="US DOE Joint Genome Institute (JGI-PGF)"/>
            <person name="Walter F."/>
            <person name="Albersmeier A."/>
            <person name="Kalinowski J."/>
            <person name="Ruckert C."/>
        </authorList>
    </citation>
    <scope>NUCLEOTIDE SEQUENCE</scope>
    <source>
        <strain evidence="1">KCTC 12710</strain>
    </source>
</reference>
<organism evidence="1 2">
    <name type="scientific">Algibacter mikhailovii</name>
    <dbReference type="NCBI Taxonomy" id="425498"/>
    <lineage>
        <taxon>Bacteria</taxon>
        <taxon>Pseudomonadati</taxon>
        <taxon>Bacteroidota</taxon>
        <taxon>Flavobacteriia</taxon>
        <taxon>Flavobacteriales</taxon>
        <taxon>Flavobacteriaceae</taxon>
        <taxon>Algibacter</taxon>
    </lineage>
</organism>
<accession>A0A918RF32</accession>
<comment type="caution">
    <text evidence="1">The sequence shown here is derived from an EMBL/GenBank/DDBJ whole genome shotgun (WGS) entry which is preliminary data.</text>
</comment>
<dbReference type="EMBL" id="BMWZ01000025">
    <property type="protein sequence ID" value="GGZ95043.1"/>
    <property type="molecule type" value="Genomic_DNA"/>
</dbReference>
<gene>
    <name evidence="1" type="ORF">GCM10007028_36440</name>
</gene>
<evidence type="ECO:0000313" key="2">
    <source>
        <dbReference type="Proteomes" id="UP000636004"/>
    </source>
</evidence>
<reference evidence="1" key="2">
    <citation type="submission" date="2020-09" db="EMBL/GenBank/DDBJ databases">
        <authorList>
            <person name="Sun Q."/>
            <person name="Kim S."/>
        </authorList>
    </citation>
    <scope>NUCLEOTIDE SEQUENCE</scope>
    <source>
        <strain evidence="1">KCTC 12710</strain>
    </source>
</reference>
<dbReference type="Proteomes" id="UP000636004">
    <property type="component" value="Unassembled WGS sequence"/>
</dbReference>
<dbReference type="RefSeq" id="WP_189362880.1">
    <property type="nucleotide sequence ID" value="NZ_BMWZ01000025.1"/>
</dbReference>
<dbReference type="AlphaFoldDB" id="A0A918RF32"/>